<name>A0AAD1W9E1_PELCU</name>
<feature type="non-terminal residue" evidence="3">
    <location>
        <position position="1"/>
    </location>
</feature>
<sequence>NQSYQQWTTQEQTHQHRCPKRRDTSATSFNARQKRRQRSTSDDEISLQQTGPSEPSSSTSSVPPGTPISSLDIKDDITNLYECIRKLSDTYTALVKDEVQAVTERVQSTEEVVSELKRGLTTLEENVHKLQSSNTNTNLRVDSLKDRGRRKNLKIKEVSEAVSLEELPHILRRLLASVLPTKLSKSITLD</sequence>
<evidence type="ECO:0000256" key="2">
    <source>
        <dbReference type="SAM" id="MobiDB-lite"/>
    </source>
</evidence>
<keyword evidence="1" id="KW-0175">Coiled coil</keyword>
<feature type="region of interest" description="Disordered" evidence="2">
    <location>
        <begin position="1"/>
        <end position="72"/>
    </location>
</feature>
<feature type="coiled-coil region" evidence="1">
    <location>
        <begin position="106"/>
        <end position="133"/>
    </location>
</feature>
<evidence type="ECO:0000313" key="3">
    <source>
        <dbReference type="EMBL" id="CAH2293991.1"/>
    </source>
</evidence>
<feature type="non-terminal residue" evidence="3">
    <location>
        <position position="190"/>
    </location>
</feature>
<accession>A0AAD1W9E1</accession>
<protein>
    <submittedName>
        <fullName evidence="3">Uncharacterized protein</fullName>
    </submittedName>
</protein>
<evidence type="ECO:0000256" key="1">
    <source>
        <dbReference type="SAM" id="Coils"/>
    </source>
</evidence>
<dbReference type="EMBL" id="OW240916">
    <property type="protein sequence ID" value="CAH2293991.1"/>
    <property type="molecule type" value="Genomic_DNA"/>
</dbReference>
<gene>
    <name evidence="3" type="ORF">PECUL_23A010296</name>
</gene>
<feature type="compositionally biased region" description="Low complexity" evidence="2">
    <location>
        <begin position="1"/>
        <end position="12"/>
    </location>
</feature>
<reference evidence="3" key="1">
    <citation type="submission" date="2022-03" db="EMBL/GenBank/DDBJ databases">
        <authorList>
            <person name="Alioto T."/>
            <person name="Alioto T."/>
            <person name="Gomez Garrido J."/>
        </authorList>
    </citation>
    <scope>NUCLEOTIDE SEQUENCE</scope>
</reference>
<organism evidence="3 4">
    <name type="scientific">Pelobates cultripes</name>
    <name type="common">Western spadefoot toad</name>
    <dbReference type="NCBI Taxonomy" id="61616"/>
    <lineage>
        <taxon>Eukaryota</taxon>
        <taxon>Metazoa</taxon>
        <taxon>Chordata</taxon>
        <taxon>Craniata</taxon>
        <taxon>Vertebrata</taxon>
        <taxon>Euteleostomi</taxon>
        <taxon>Amphibia</taxon>
        <taxon>Batrachia</taxon>
        <taxon>Anura</taxon>
        <taxon>Pelobatoidea</taxon>
        <taxon>Pelobatidae</taxon>
        <taxon>Pelobates</taxon>
    </lineage>
</organism>
<dbReference type="Proteomes" id="UP001295444">
    <property type="component" value="Chromosome 05"/>
</dbReference>
<keyword evidence="4" id="KW-1185">Reference proteome</keyword>
<evidence type="ECO:0000313" key="4">
    <source>
        <dbReference type="Proteomes" id="UP001295444"/>
    </source>
</evidence>
<proteinExistence type="predicted"/>
<feature type="compositionally biased region" description="Low complexity" evidence="2">
    <location>
        <begin position="50"/>
        <end position="70"/>
    </location>
</feature>
<dbReference type="AlphaFoldDB" id="A0AAD1W9E1"/>